<dbReference type="HOGENOM" id="CLU_147552_0_0_1"/>
<accession>U9TJQ9</accession>
<reference evidence="1" key="1">
    <citation type="submission" date="2013-07" db="EMBL/GenBank/DDBJ databases">
        <title>The genome of an arbuscular mycorrhizal fungus provides insights into the evolution of the oldest plant symbiosis.</title>
        <authorList>
            <consortium name="DOE Joint Genome Institute"/>
            <person name="Tisserant E."/>
            <person name="Malbreil M."/>
            <person name="Kuo A."/>
            <person name="Kohler A."/>
            <person name="Symeonidi A."/>
            <person name="Balestrini R."/>
            <person name="Charron P."/>
            <person name="Duensing N."/>
            <person name="Frei-dit-Frey N."/>
            <person name="Gianinazzi-Pearson V."/>
            <person name="Gilbert B."/>
            <person name="Handa Y."/>
            <person name="Hijri M."/>
            <person name="Kaul R."/>
            <person name="Kawaguchi M."/>
            <person name="Krajinski F."/>
            <person name="Lammers P."/>
            <person name="Lapierre D."/>
            <person name="Masclaux F.G."/>
            <person name="Murat C."/>
            <person name="Morin E."/>
            <person name="Ndikumana S."/>
            <person name="Pagni M."/>
            <person name="Petitpierre D."/>
            <person name="Requena N."/>
            <person name="Rosikiewicz P."/>
            <person name="Riley R."/>
            <person name="Saito K."/>
            <person name="San Clemente H."/>
            <person name="Shapiro H."/>
            <person name="van Tuinen D."/>
            <person name="Becard G."/>
            <person name="Bonfante P."/>
            <person name="Paszkowski U."/>
            <person name="Shachar-Hill Y."/>
            <person name="Young J.P."/>
            <person name="Sanders I.R."/>
            <person name="Henrissat B."/>
            <person name="Rensing S.A."/>
            <person name="Grigoriev I.V."/>
            <person name="Corradi N."/>
            <person name="Roux C."/>
            <person name="Martin F."/>
        </authorList>
    </citation>
    <scope>NUCLEOTIDE SEQUENCE</scope>
    <source>
        <strain evidence="1">DAOM 197198</strain>
    </source>
</reference>
<dbReference type="VEuPathDB" id="FungiDB:RhiirFUN_014836"/>
<organism evidence="1">
    <name type="scientific">Rhizophagus irregularis (strain DAOM 181602 / DAOM 197198 / MUCL 43194)</name>
    <name type="common">Arbuscular mycorrhizal fungus</name>
    <name type="synonym">Glomus intraradices</name>
    <dbReference type="NCBI Taxonomy" id="747089"/>
    <lineage>
        <taxon>Eukaryota</taxon>
        <taxon>Fungi</taxon>
        <taxon>Fungi incertae sedis</taxon>
        <taxon>Mucoromycota</taxon>
        <taxon>Glomeromycotina</taxon>
        <taxon>Glomeromycetes</taxon>
        <taxon>Glomerales</taxon>
        <taxon>Glomeraceae</taxon>
        <taxon>Rhizophagus</taxon>
    </lineage>
</organism>
<protein>
    <submittedName>
        <fullName evidence="1">Uncharacterized protein</fullName>
    </submittedName>
</protein>
<evidence type="ECO:0000313" key="1">
    <source>
        <dbReference type="EMBL" id="ESA08429.1"/>
    </source>
</evidence>
<sequence>MARAKVSSYFINIRPEEWKISEFYEYLQKEKDFPSSFQKETFILRRSLDYLMKGGSPEAKNYATLLDKHSRQVMFVAEGFKQRFRVLSMTRREVFVSSLDDLRVRQVINSHRISSCYSPDDLRGHRLNGFKVILGYNKVTISLDAELK</sequence>
<name>U9TJQ9_RHIID</name>
<dbReference type="AlphaFoldDB" id="U9TJQ9"/>
<dbReference type="EMBL" id="KI289212">
    <property type="protein sequence ID" value="ESA08429.1"/>
    <property type="molecule type" value="Genomic_DNA"/>
</dbReference>
<gene>
    <name evidence="1" type="ORF">GLOINDRAFT_31719</name>
</gene>
<proteinExistence type="predicted"/>